<dbReference type="InterPro" id="IPR012312">
    <property type="entry name" value="Hemerythrin-like"/>
</dbReference>
<dbReference type="Gene3D" id="3.30.450.20">
    <property type="entry name" value="PAS domain"/>
    <property type="match status" value="1"/>
</dbReference>
<dbReference type="SUPFAM" id="SSF55785">
    <property type="entry name" value="PYP-like sensor domain (PAS domain)"/>
    <property type="match status" value="1"/>
</dbReference>
<dbReference type="InterPro" id="IPR035965">
    <property type="entry name" value="PAS-like_dom_sf"/>
</dbReference>
<feature type="domain" description="DUF438" evidence="2">
    <location>
        <begin position="14"/>
        <end position="78"/>
    </location>
</feature>
<accession>A0A099YEL2</accession>
<name>A0A099YEL2_LIMMU</name>
<organism evidence="3 5">
    <name type="scientific">Limosilactobacillus mucosae</name>
    <name type="common">Lactobacillus mucosae</name>
    <dbReference type="NCBI Taxonomy" id="97478"/>
    <lineage>
        <taxon>Bacteria</taxon>
        <taxon>Bacillati</taxon>
        <taxon>Bacillota</taxon>
        <taxon>Bacilli</taxon>
        <taxon>Lactobacillales</taxon>
        <taxon>Lactobacillaceae</taxon>
        <taxon>Limosilactobacillus</taxon>
    </lineage>
</organism>
<dbReference type="EMBL" id="JROC01000030">
    <property type="protein sequence ID" value="KGL66965.1"/>
    <property type="molecule type" value="Genomic_DNA"/>
</dbReference>
<evidence type="ECO:0000259" key="1">
    <source>
        <dbReference type="Pfam" id="PF01814"/>
    </source>
</evidence>
<dbReference type="RefSeq" id="WP_034539931.1">
    <property type="nucleotide sequence ID" value="NZ_CABFNH010000026.1"/>
</dbReference>
<dbReference type="AlphaFoldDB" id="A0A099YEL2"/>
<reference evidence="4 6" key="2">
    <citation type="submission" date="2019-06" db="EMBL/GenBank/DDBJ databases">
        <authorList>
            <person name="Rodrigo-Torres L."/>
            <person name="Arahal R. D."/>
            <person name="Lucena T."/>
        </authorList>
    </citation>
    <scope>NUCLEOTIDE SEQUENCE [LARGE SCALE GENOMIC DNA]</scope>
    <source>
        <strain evidence="4 6">INIA P508</strain>
    </source>
</reference>
<evidence type="ECO:0000313" key="3">
    <source>
        <dbReference type="EMBL" id="KGL66965.1"/>
    </source>
</evidence>
<evidence type="ECO:0000313" key="4">
    <source>
        <dbReference type="EMBL" id="VTZ91925.1"/>
    </source>
</evidence>
<dbReference type="Pfam" id="PF13596">
    <property type="entry name" value="PAS_10"/>
    <property type="match status" value="1"/>
</dbReference>
<dbReference type="EMBL" id="CABFNH010000026">
    <property type="protein sequence ID" value="VTZ91925.1"/>
    <property type="molecule type" value="Genomic_DNA"/>
</dbReference>
<gene>
    <name evidence="4" type="ORF">LMUP508_01565</name>
    <name evidence="3" type="ORF">LX03_04790</name>
</gene>
<dbReference type="Gene3D" id="1.20.120.520">
    <property type="entry name" value="nmb1532 protein domain like"/>
    <property type="match status" value="1"/>
</dbReference>
<dbReference type="Proteomes" id="UP000365705">
    <property type="component" value="Unassembled WGS sequence"/>
</dbReference>
<dbReference type="Proteomes" id="UP000030001">
    <property type="component" value="Unassembled WGS sequence"/>
</dbReference>
<reference evidence="3 5" key="1">
    <citation type="submission" date="2014-09" db="EMBL/GenBank/DDBJ databases">
        <title>Lactobacillus mucosae CRL573 Genome Sequencing.</title>
        <authorList>
            <person name="Bleckwedel J."/>
            <person name="Teran L.C."/>
            <person name="Bonacina J."/>
            <person name="Saavedra L."/>
            <person name="Mozzi F.B."/>
            <person name="Raya R.R."/>
        </authorList>
    </citation>
    <scope>NUCLEOTIDE SEQUENCE [LARGE SCALE GENOMIC DNA]</scope>
    <source>
        <strain evidence="3 5">CRL573</strain>
    </source>
</reference>
<feature type="domain" description="Hemerythrin-like" evidence="1">
    <location>
        <begin position="92"/>
        <end position="224"/>
    </location>
</feature>
<dbReference type="Pfam" id="PF04282">
    <property type="entry name" value="DUF438"/>
    <property type="match status" value="1"/>
</dbReference>
<protein>
    <submittedName>
        <fullName evidence="3">Cation-binding protein</fullName>
    </submittedName>
</protein>
<proteinExistence type="predicted"/>
<evidence type="ECO:0000313" key="6">
    <source>
        <dbReference type="Proteomes" id="UP000365705"/>
    </source>
</evidence>
<dbReference type="Pfam" id="PF01814">
    <property type="entry name" value="Hemerythrin"/>
    <property type="match status" value="1"/>
</dbReference>
<dbReference type="PANTHER" id="PTHR39966">
    <property type="entry name" value="BLL2471 PROTEIN-RELATED"/>
    <property type="match status" value="1"/>
</dbReference>
<evidence type="ECO:0000259" key="2">
    <source>
        <dbReference type="Pfam" id="PF04282"/>
    </source>
</evidence>
<dbReference type="GO" id="GO:0005886">
    <property type="term" value="C:plasma membrane"/>
    <property type="evidence" value="ECO:0007669"/>
    <property type="project" value="TreeGrafter"/>
</dbReference>
<evidence type="ECO:0000313" key="5">
    <source>
        <dbReference type="Proteomes" id="UP000030001"/>
    </source>
</evidence>
<dbReference type="PANTHER" id="PTHR39966:SF3">
    <property type="entry name" value="DUF438 DOMAIN-CONTAINING PROTEIN"/>
    <property type="match status" value="1"/>
</dbReference>
<sequence length="443" mass="50205">MTEPHNLHQRQQQLVKILTFLSNGGNFDQAKQLFDQEFANVDVVEITAAERELIANGLDPREIQKLCNVHVALFKDAIVPGKPTAAFDTPGHPVYTLKLENKIIDSLINDELLSCLKKWQQDGGENEYLKRMQQALKDLLTIDRHYARKENTLFPLMDKYGITAPPKVMWGVDDDIRGYIKKACQLVDQQPLPDKYIIEAAVEKAAQEVLAMIVKEEDIMLPMLAEVATPADWARIRADEDSIGYTLISPPINWQPTEQELADAANKPTNSTLGQQFNEIAKQLATTDAQVNQITQPNHQEPAANLPVDPQARIDLATGQLSPEELIAIFKLLPVDLTFVDAADQVRWYSDIPDRIFPRTKSVIGRSVYNCHPPKAQPKVKKILTSFHEGTSDREEFWFSLHGKRFIHLEYIAVRREDGTYLGCLEVGQDATHLRSLKDEKRR</sequence>
<dbReference type="InterPro" id="IPR007380">
    <property type="entry name" value="DUF438"/>
</dbReference>